<organism evidence="13 14">
    <name type="scientific">Roseibium aggregatum</name>
    <dbReference type="NCBI Taxonomy" id="187304"/>
    <lineage>
        <taxon>Bacteria</taxon>
        <taxon>Pseudomonadati</taxon>
        <taxon>Pseudomonadota</taxon>
        <taxon>Alphaproteobacteria</taxon>
        <taxon>Hyphomicrobiales</taxon>
        <taxon>Stappiaceae</taxon>
        <taxon>Roseibium</taxon>
    </lineage>
</organism>
<evidence type="ECO:0000313" key="13">
    <source>
        <dbReference type="EMBL" id="MBN9670089.1"/>
    </source>
</evidence>
<dbReference type="GO" id="GO:0016020">
    <property type="term" value="C:membrane"/>
    <property type="evidence" value="ECO:0007669"/>
    <property type="project" value="UniProtKB-SubCell"/>
</dbReference>
<dbReference type="SUPFAM" id="SSF158472">
    <property type="entry name" value="HAMP domain-like"/>
    <property type="match status" value="1"/>
</dbReference>
<dbReference type="Pfam" id="PF00672">
    <property type="entry name" value="HAMP"/>
    <property type="match status" value="1"/>
</dbReference>
<dbReference type="SMART" id="SM00387">
    <property type="entry name" value="HATPase_c"/>
    <property type="match status" value="1"/>
</dbReference>
<evidence type="ECO:0000259" key="12">
    <source>
        <dbReference type="PROSITE" id="PS50885"/>
    </source>
</evidence>
<accession>A0A939EEI3</accession>
<dbReference type="InterPro" id="IPR005467">
    <property type="entry name" value="His_kinase_dom"/>
</dbReference>
<evidence type="ECO:0000259" key="11">
    <source>
        <dbReference type="PROSITE" id="PS50109"/>
    </source>
</evidence>
<comment type="caution">
    <text evidence="13">The sequence shown here is derived from an EMBL/GenBank/DDBJ whole genome shotgun (WGS) entry which is preliminary data.</text>
</comment>
<gene>
    <name evidence="13" type="ORF">JF539_07040</name>
</gene>
<dbReference type="Proteomes" id="UP000664096">
    <property type="component" value="Unassembled WGS sequence"/>
</dbReference>
<keyword evidence="9" id="KW-0902">Two-component regulatory system</keyword>
<evidence type="ECO:0000256" key="2">
    <source>
        <dbReference type="ARBA" id="ARBA00004370"/>
    </source>
</evidence>
<keyword evidence="10" id="KW-0812">Transmembrane</keyword>
<keyword evidence="5" id="KW-0808">Transferase</keyword>
<evidence type="ECO:0000256" key="8">
    <source>
        <dbReference type="ARBA" id="ARBA00022840"/>
    </source>
</evidence>
<dbReference type="PANTHER" id="PTHR43065">
    <property type="entry name" value="SENSOR HISTIDINE KINASE"/>
    <property type="match status" value="1"/>
</dbReference>
<dbReference type="Gene3D" id="3.30.565.10">
    <property type="entry name" value="Histidine kinase-like ATPase, C-terminal domain"/>
    <property type="match status" value="1"/>
</dbReference>
<dbReference type="PROSITE" id="PS50109">
    <property type="entry name" value="HIS_KIN"/>
    <property type="match status" value="1"/>
</dbReference>
<comment type="catalytic activity">
    <reaction evidence="1">
        <text>ATP + protein L-histidine = ADP + protein N-phospho-L-histidine.</text>
        <dbReference type="EC" id="2.7.13.3"/>
    </reaction>
</comment>
<dbReference type="InterPro" id="IPR003660">
    <property type="entry name" value="HAMP_dom"/>
</dbReference>
<dbReference type="CDD" id="cd00082">
    <property type="entry name" value="HisKA"/>
    <property type="match status" value="1"/>
</dbReference>
<keyword evidence="8" id="KW-0067">ATP-binding</keyword>
<dbReference type="Gene3D" id="1.10.287.130">
    <property type="match status" value="1"/>
</dbReference>
<evidence type="ECO:0000256" key="4">
    <source>
        <dbReference type="ARBA" id="ARBA00022553"/>
    </source>
</evidence>
<comment type="subcellular location">
    <subcellularLocation>
        <location evidence="2">Membrane</location>
    </subcellularLocation>
</comment>
<dbReference type="PANTHER" id="PTHR43065:SF10">
    <property type="entry name" value="PEROXIDE STRESS-ACTIVATED HISTIDINE KINASE MAK3"/>
    <property type="match status" value="1"/>
</dbReference>
<dbReference type="SUPFAM" id="SSF47384">
    <property type="entry name" value="Homodimeric domain of signal transducing histidine kinase"/>
    <property type="match status" value="1"/>
</dbReference>
<dbReference type="EMBL" id="JAEKJZ010000001">
    <property type="protein sequence ID" value="MBN9670089.1"/>
    <property type="molecule type" value="Genomic_DNA"/>
</dbReference>
<protein>
    <recommendedName>
        <fullName evidence="3">histidine kinase</fullName>
        <ecNumber evidence="3">2.7.13.3</ecNumber>
    </recommendedName>
</protein>
<evidence type="ECO:0000256" key="1">
    <source>
        <dbReference type="ARBA" id="ARBA00000085"/>
    </source>
</evidence>
<evidence type="ECO:0000256" key="7">
    <source>
        <dbReference type="ARBA" id="ARBA00022777"/>
    </source>
</evidence>
<name>A0A939EEI3_9HYPH</name>
<feature type="transmembrane region" description="Helical" evidence="10">
    <location>
        <begin position="14"/>
        <end position="33"/>
    </location>
</feature>
<feature type="transmembrane region" description="Helical" evidence="10">
    <location>
        <begin position="257"/>
        <end position="275"/>
    </location>
</feature>
<evidence type="ECO:0000313" key="14">
    <source>
        <dbReference type="Proteomes" id="UP000664096"/>
    </source>
</evidence>
<dbReference type="Gene3D" id="6.10.340.10">
    <property type="match status" value="1"/>
</dbReference>
<dbReference type="InterPro" id="IPR036097">
    <property type="entry name" value="HisK_dim/P_sf"/>
</dbReference>
<keyword evidence="4" id="KW-0597">Phosphoprotein</keyword>
<reference evidence="13" key="1">
    <citation type="submission" date="2020-12" db="EMBL/GenBank/DDBJ databases">
        <title>Oil enriched cultivation method for isolating marine PHA-producing bacteria.</title>
        <authorList>
            <person name="Zheng W."/>
            <person name="Yu S."/>
            <person name="Huang Y."/>
        </authorList>
    </citation>
    <scope>NUCLEOTIDE SEQUENCE</scope>
    <source>
        <strain evidence="13">SY-2-12</strain>
    </source>
</reference>
<dbReference type="InterPro" id="IPR003594">
    <property type="entry name" value="HATPase_dom"/>
</dbReference>
<dbReference type="Pfam" id="PF00512">
    <property type="entry name" value="HisKA"/>
    <property type="match status" value="1"/>
</dbReference>
<feature type="domain" description="Histidine kinase" evidence="11">
    <location>
        <begin position="348"/>
        <end position="553"/>
    </location>
</feature>
<keyword evidence="6" id="KW-0547">Nucleotide-binding</keyword>
<dbReference type="Pfam" id="PF02518">
    <property type="entry name" value="HATPase_c"/>
    <property type="match status" value="1"/>
</dbReference>
<dbReference type="EC" id="2.7.13.3" evidence="3"/>
<dbReference type="InterPro" id="IPR036890">
    <property type="entry name" value="HATPase_C_sf"/>
</dbReference>
<sequence>MPLRANRLNLARRYLWGALVAALIPLVFIAALYDRYSADLVDNLVTNRVNANLEAAAVRMSNFMAVQVNKLESIVDLPDTTDFFLEEEGSAISPLLRDFLLLEVESPDVYAIELSRVSGETVATVPANRTREDPAGLNTLPLVQHGAVEILGPVLPGQGRPGWFLIRMPVFLNQQKIGVVSLRMRLSSLTELAAQLVEPDVYQPQIVVFERVRMTPVGTEAFSTKELARSRQFLPGWRIHLVEGGGDLEEPRERIRFVLLFAAVVSALVLVALFLKMSQRLSSYLVPLNEGAKAIADGNFNVPVSEDGPGELGTLARSYNRMREQLETLIASRVEVERRAALGGMAAGIAHEIRNPLATVVTTVHGLKRNENDPERRQMFDVISSEITRVDKTIGEFLNYAKPSPPVREPVLIRDAFRSIRTLLATSAHEKNIVIDLSGDSSLQIEIDPAHFSQILLNLALNGFDAMPDGGHLKLRAYRDGGSIHVTVSDDGSGMDDATRERVLRPFFTTRAKGSGLGLPVTKQLVETNGGEFFIESEAGHGTTVTLVFPRGSGGQQ</sequence>
<keyword evidence="10" id="KW-1133">Transmembrane helix</keyword>
<evidence type="ECO:0000256" key="10">
    <source>
        <dbReference type="SAM" id="Phobius"/>
    </source>
</evidence>
<evidence type="ECO:0000256" key="3">
    <source>
        <dbReference type="ARBA" id="ARBA00012438"/>
    </source>
</evidence>
<dbReference type="SMART" id="SM00388">
    <property type="entry name" value="HisKA"/>
    <property type="match status" value="1"/>
</dbReference>
<dbReference type="PROSITE" id="PS50885">
    <property type="entry name" value="HAMP"/>
    <property type="match status" value="1"/>
</dbReference>
<dbReference type="PRINTS" id="PR00344">
    <property type="entry name" value="BCTRLSENSOR"/>
</dbReference>
<dbReference type="InterPro" id="IPR003661">
    <property type="entry name" value="HisK_dim/P_dom"/>
</dbReference>
<dbReference type="RefSeq" id="WP_207139606.1">
    <property type="nucleotide sequence ID" value="NZ_JAEKJZ010000001.1"/>
</dbReference>
<dbReference type="GO" id="GO:0000155">
    <property type="term" value="F:phosphorelay sensor kinase activity"/>
    <property type="evidence" value="ECO:0007669"/>
    <property type="project" value="InterPro"/>
</dbReference>
<dbReference type="SMART" id="SM00304">
    <property type="entry name" value="HAMP"/>
    <property type="match status" value="1"/>
</dbReference>
<dbReference type="CDD" id="cd06225">
    <property type="entry name" value="HAMP"/>
    <property type="match status" value="1"/>
</dbReference>
<evidence type="ECO:0000256" key="5">
    <source>
        <dbReference type="ARBA" id="ARBA00022679"/>
    </source>
</evidence>
<keyword evidence="10" id="KW-0472">Membrane</keyword>
<proteinExistence type="predicted"/>
<feature type="domain" description="HAMP" evidence="12">
    <location>
        <begin position="279"/>
        <end position="331"/>
    </location>
</feature>
<evidence type="ECO:0000256" key="9">
    <source>
        <dbReference type="ARBA" id="ARBA00023012"/>
    </source>
</evidence>
<dbReference type="InterPro" id="IPR004358">
    <property type="entry name" value="Sig_transdc_His_kin-like_C"/>
</dbReference>
<keyword evidence="7" id="KW-0418">Kinase</keyword>
<dbReference type="GO" id="GO:0005524">
    <property type="term" value="F:ATP binding"/>
    <property type="evidence" value="ECO:0007669"/>
    <property type="project" value="UniProtKB-KW"/>
</dbReference>
<evidence type="ECO:0000256" key="6">
    <source>
        <dbReference type="ARBA" id="ARBA00022741"/>
    </source>
</evidence>
<dbReference type="SUPFAM" id="SSF55874">
    <property type="entry name" value="ATPase domain of HSP90 chaperone/DNA topoisomerase II/histidine kinase"/>
    <property type="match status" value="1"/>
</dbReference>
<dbReference type="AlphaFoldDB" id="A0A939EEI3"/>